<dbReference type="Gene3D" id="3.30.70.330">
    <property type="match status" value="3"/>
</dbReference>
<dbReference type="AlphaFoldDB" id="A0A2A9P1N7"/>
<evidence type="ECO:0000313" key="5">
    <source>
        <dbReference type="EMBL" id="PFH54673.1"/>
    </source>
</evidence>
<keyword evidence="1 2" id="KW-0694">RNA-binding</keyword>
<dbReference type="GO" id="GO:0010494">
    <property type="term" value="C:cytoplasmic stress granule"/>
    <property type="evidence" value="ECO:0007669"/>
    <property type="project" value="TreeGrafter"/>
</dbReference>
<feature type="region of interest" description="Disordered" evidence="3">
    <location>
        <begin position="353"/>
        <end position="401"/>
    </location>
</feature>
<sequence length="434" mass="46305">MNPIGLGGPAEAPRRAHLYVGNLSPRVTEYMLTEIFAVAGPVQHVKIIPDRNYQHGGLNYGFVEYMDMRAAETALQTLNGRKIFDTEIRVNWAYQGSQNKEDTSNHYHVFVGDLSPEVNDEVLAKAFSAFGTLSDARVMWDMNSGKSRGYGFLAFRDKTDAEQAIATMNGEWLGSRAIRVNWANQKTQGGTTSVASPRPVGTGGAPAPINFQGGPLTYEAVVQQTPAYNTTVYVGNLVPYCTQADLIPLFQSIGYLSEIRMQADRGFAFVKLDTHEHAAMAIVQLQGQMVHGRPIKCSWGKDRADGTVTQPALTPTTAAPYGNIPMYGMPQPNTYGQYGFGAYTGFPNQAGATGAAPGATSPGMPQPAAAPGTGLGLTAASAAQQTTTDPTTAAGQAGQAQWASADPSYYSNYWGGYYSQQAAGQQTTGDTGAH</sequence>
<dbReference type="STRING" id="703135.A0A2A9P1N7"/>
<reference evidence="5 6" key="1">
    <citation type="submission" date="2014-02" db="EMBL/GenBank/DDBJ databases">
        <title>Transposable element dynamics among asymbiotic and ectomycorrhizal Amanita fungi.</title>
        <authorList>
            <consortium name="DOE Joint Genome Institute"/>
            <person name="Hess J."/>
            <person name="Skrede I."/>
            <person name="Wolfe B."/>
            <person name="LaButti K."/>
            <person name="Ohm R.A."/>
            <person name="Grigoriev I.V."/>
            <person name="Pringle A."/>
        </authorList>
    </citation>
    <scope>NUCLEOTIDE SEQUENCE [LARGE SCALE GENOMIC DNA]</scope>
    <source>
        <strain evidence="5 6">SKay4041</strain>
    </source>
</reference>
<evidence type="ECO:0000256" key="1">
    <source>
        <dbReference type="ARBA" id="ARBA00022884"/>
    </source>
</evidence>
<dbReference type="InterPro" id="IPR012677">
    <property type="entry name" value="Nucleotide-bd_a/b_plait_sf"/>
</dbReference>
<dbReference type="FunFam" id="3.30.70.330:FF:000134">
    <property type="entry name" value="Nuclear and cytoplasmic polyadenylated rna-binding pub1"/>
    <property type="match status" value="1"/>
</dbReference>
<name>A0A2A9P1N7_9AGAR</name>
<protein>
    <recommendedName>
        <fullName evidence="4">RRM domain-containing protein</fullName>
    </recommendedName>
</protein>
<dbReference type="GO" id="GO:0034063">
    <property type="term" value="P:stress granule assembly"/>
    <property type="evidence" value="ECO:0007669"/>
    <property type="project" value="TreeGrafter"/>
</dbReference>
<feature type="domain" description="RRM" evidence="4">
    <location>
        <begin position="107"/>
        <end position="185"/>
    </location>
</feature>
<dbReference type="PANTHER" id="PTHR47640:SF5">
    <property type="entry name" value="RRM DOMAIN-CONTAINING PROTEIN"/>
    <property type="match status" value="1"/>
</dbReference>
<dbReference type="EMBL" id="KZ301969">
    <property type="protein sequence ID" value="PFH54673.1"/>
    <property type="molecule type" value="Genomic_DNA"/>
</dbReference>
<dbReference type="InterPro" id="IPR003954">
    <property type="entry name" value="RRM_euk-type"/>
</dbReference>
<dbReference type="InterPro" id="IPR000504">
    <property type="entry name" value="RRM_dom"/>
</dbReference>
<dbReference type="CDD" id="cd12622">
    <property type="entry name" value="RRM3_PUB1"/>
    <property type="match status" value="1"/>
</dbReference>
<dbReference type="GO" id="GO:0043488">
    <property type="term" value="P:regulation of mRNA stability"/>
    <property type="evidence" value="ECO:0007669"/>
    <property type="project" value="TreeGrafter"/>
</dbReference>
<proteinExistence type="predicted"/>
<dbReference type="InterPro" id="IPR050825">
    <property type="entry name" value="RBM42_RBP45_47-like"/>
</dbReference>
<keyword evidence="6" id="KW-1185">Reference proteome</keyword>
<evidence type="ECO:0000256" key="3">
    <source>
        <dbReference type="SAM" id="MobiDB-lite"/>
    </source>
</evidence>
<dbReference type="CDD" id="cd12614">
    <property type="entry name" value="RRM1_PUB1"/>
    <property type="match status" value="1"/>
</dbReference>
<gene>
    <name evidence="5" type="ORF">AMATHDRAFT_52395</name>
</gene>
<accession>A0A2A9P1N7</accession>
<dbReference type="Proteomes" id="UP000242287">
    <property type="component" value="Unassembled WGS sequence"/>
</dbReference>
<dbReference type="SUPFAM" id="SSF54928">
    <property type="entry name" value="RNA-binding domain, RBD"/>
    <property type="match status" value="3"/>
</dbReference>
<evidence type="ECO:0000259" key="4">
    <source>
        <dbReference type="PROSITE" id="PS50102"/>
    </source>
</evidence>
<dbReference type="OrthoDB" id="8093034at2759"/>
<dbReference type="InterPro" id="IPR035979">
    <property type="entry name" value="RBD_domain_sf"/>
</dbReference>
<dbReference type="GO" id="GO:0000184">
    <property type="term" value="P:nuclear-transcribed mRNA catabolic process, nonsense-mediated decay"/>
    <property type="evidence" value="ECO:0007669"/>
    <property type="project" value="TreeGrafter"/>
</dbReference>
<feature type="domain" description="RRM" evidence="4">
    <location>
        <begin position="230"/>
        <end position="302"/>
    </location>
</feature>
<dbReference type="SMART" id="SM00361">
    <property type="entry name" value="RRM_1"/>
    <property type="match status" value="2"/>
</dbReference>
<dbReference type="PANTHER" id="PTHR47640">
    <property type="entry name" value="TRNA SELENOCYSTEINE 1-ASSOCIATED PROTEIN 1-RELATED-RELATED"/>
    <property type="match status" value="1"/>
</dbReference>
<dbReference type="SMART" id="SM00360">
    <property type="entry name" value="RRM"/>
    <property type="match status" value="3"/>
</dbReference>
<organism evidence="5 6">
    <name type="scientific">Amanita thiersii Skay4041</name>
    <dbReference type="NCBI Taxonomy" id="703135"/>
    <lineage>
        <taxon>Eukaryota</taxon>
        <taxon>Fungi</taxon>
        <taxon>Dikarya</taxon>
        <taxon>Basidiomycota</taxon>
        <taxon>Agaricomycotina</taxon>
        <taxon>Agaricomycetes</taxon>
        <taxon>Agaricomycetidae</taxon>
        <taxon>Agaricales</taxon>
        <taxon>Pluteineae</taxon>
        <taxon>Amanitaceae</taxon>
        <taxon>Amanita</taxon>
    </lineage>
</organism>
<dbReference type="Pfam" id="PF00076">
    <property type="entry name" value="RRM_1"/>
    <property type="match status" value="3"/>
</dbReference>
<feature type="domain" description="RRM" evidence="4">
    <location>
        <begin position="16"/>
        <end position="95"/>
    </location>
</feature>
<dbReference type="CDD" id="cd12619">
    <property type="entry name" value="RRM2_PUB1"/>
    <property type="match status" value="1"/>
</dbReference>
<evidence type="ECO:0000313" key="6">
    <source>
        <dbReference type="Proteomes" id="UP000242287"/>
    </source>
</evidence>
<evidence type="ECO:0000256" key="2">
    <source>
        <dbReference type="PROSITE-ProRule" id="PRU00176"/>
    </source>
</evidence>
<dbReference type="PROSITE" id="PS50102">
    <property type="entry name" value="RRM"/>
    <property type="match status" value="3"/>
</dbReference>
<dbReference type="GO" id="GO:0003729">
    <property type="term" value="F:mRNA binding"/>
    <property type="evidence" value="ECO:0007669"/>
    <property type="project" value="InterPro"/>
</dbReference>